<accession>L7JUQ1</accession>
<dbReference type="InParanoid" id="L7JUQ1"/>
<feature type="compositionally biased region" description="Basic and acidic residues" evidence="1">
    <location>
        <begin position="158"/>
        <end position="175"/>
    </location>
</feature>
<gene>
    <name evidence="2" type="ORF">THOM_2025</name>
</gene>
<evidence type="ECO:0000313" key="3">
    <source>
        <dbReference type="Proteomes" id="UP000011185"/>
    </source>
</evidence>
<feature type="compositionally biased region" description="Basic and acidic residues" evidence="1">
    <location>
        <begin position="85"/>
        <end position="109"/>
    </location>
</feature>
<dbReference type="Proteomes" id="UP000011185">
    <property type="component" value="Unassembled WGS sequence"/>
</dbReference>
<dbReference type="OrthoDB" id="10627561at2759"/>
<name>L7JUQ1_TRAHO</name>
<protein>
    <submittedName>
        <fullName evidence="2">Uncharacterized protein</fullName>
    </submittedName>
</protein>
<keyword evidence="3" id="KW-1185">Reference proteome</keyword>
<evidence type="ECO:0000256" key="1">
    <source>
        <dbReference type="SAM" id="MobiDB-lite"/>
    </source>
</evidence>
<sequence length="182" mass="21442">MSEDADLEKMLYLNAMKATLKVLNELEAKNFNKKNDVTISDIEKKKKNDITCKTRVFKKRRNKENPSTGNESRTDVVGSKNSSKKKNDDEKPIEKVKRLKKENGVDERAQAPGRKRSTDHPRIERRKNEDMSNIKSMTKRSQMYSKDDNSKRSSFRKKTVEIDRKSKSSRIDRRKMDKKMRR</sequence>
<feature type="compositionally biased region" description="Basic and acidic residues" evidence="1">
    <location>
        <begin position="32"/>
        <end position="52"/>
    </location>
</feature>
<organism evidence="2 3">
    <name type="scientific">Trachipleistophora hominis</name>
    <name type="common">Microsporidian parasite</name>
    <dbReference type="NCBI Taxonomy" id="72359"/>
    <lineage>
        <taxon>Eukaryota</taxon>
        <taxon>Fungi</taxon>
        <taxon>Fungi incertae sedis</taxon>
        <taxon>Microsporidia</taxon>
        <taxon>Pleistophoridae</taxon>
        <taxon>Trachipleistophora</taxon>
    </lineage>
</organism>
<dbReference type="EMBL" id="JH993997">
    <property type="protein sequence ID" value="ELQ75045.1"/>
    <property type="molecule type" value="Genomic_DNA"/>
</dbReference>
<feature type="region of interest" description="Disordered" evidence="1">
    <location>
        <begin position="32"/>
        <end position="182"/>
    </location>
</feature>
<reference evidence="2 3" key="1">
    <citation type="journal article" date="2012" name="PLoS Pathog.">
        <title>The genome of the obligate intracellular parasite Trachipleistophora hominis: new insights into microsporidian genome dynamics and reductive evolution.</title>
        <authorList>
            <person name="Heinz E."/>
            <person name="Williams T.A."/>
            <person name="Nakjang S."/>
            <person name="Noel C.J."/>
            <person name="Swan D.C."/>
            <person name="Goldberg A.V."/>
            <person name="Harris S.R."/>
            <person name="Weinmaier T."/>
            <person name="Markert S."/>
            <person name="Becher D."/>
            <person name="Bernhardt J."/>
            <person name="Dagan T."/>
            <person name="Hacker C."/>
            <person name="Lucocq J.M."/>
            <person name="Schweder T."/>
            <person name="Rattei T."/>
            <person name="Hall N."/>
            <person name="Hirt R.P."/>
            <person name="Embley T.M."/>
        </authorList>
    </citation>
    <scope>NUCLEOTIDE SEQUENCE [LARGE SCALE GENOMIC DNA]</scope>
</reference>
<feature type="compositionally biased region" description="Polar residues" evidence="1">
    <location>
        <begin position="133"/>
        <end position="144"/>
    </location>
</feature>
<dbReference type="VEuPathDB" id="MicrosporidiaDB:THOM_2025"/>
<evidence type="ECO:0000313" key="2">
    <source>
        <dbReference type="EMBL" id="ELQ75045.1"/>
    </source>
</evidence>
<dbReference type="OMA" id="DITCKTR"/>
<dbReference type="HOGENOM" id="CLU_1483009_0_0_1"/>
<proteinExistence type="predicted"/>
<feature type="compositionally biased region" description="Basic and acidic residues" evidence="1">
    <location>
        <begin position="116"/>
        <end position="132"/>
    </location>
</feature>
<dbReference type="AlphaFoldDB" id="L7JUQ1"/>